<feature type="compositionally biased region" description="Basic and acidic residues" evidence="5">
    <location>
        <begin position="2375"/>
        <end position="2395"/>
    </location>
</feature>
<proteinExistence type="predicted"/>
<evidence type="ECO:0000256" key="2">
    <source>
        <dbReference type="ARBA" id="ARBA00022525"/>
    </source>
</evidence>
<evidence type="ECO:0000256" key="1">
    <source>
        <dbReference type="ARBA" id="ARBA00022512"/>
    </source>
</evidence>
<feature type="region of interest" description="Disordered" evidence="5">
    <location>
        <begin position="1194"/>
        <end position="1233"/>
    </location>
</feature>
<dbReference type="NCBIfam" id="TIGR01168">
    <property type="entry name" value="YSIRK_signal"/>
    <property type="match status" value="1"/>
</dbReference>
<dbReference type="InterPro" id="IPR015919">
    <property type="entry name" value="Cadherin-like_sf"/>
</dbReference>
<feature type="region of interest" description="Disordered" evidence="5">
    <location>
        <begin position="2556"/>
        <end position="2643"/>
    </location>
</feature>
<dbReference type="SUPFAM" id="SSF49313">
    <property type="entry name" value="Cadherin-like"/>
    <property type="match status" value="1"/>
</dbReference>
<evidence type="ECO:0000256" key="3">
    <source>
        <dbReference type="ARBA" id="ARBA00022729"/>
    </source>
</evidence>
<feature type="region of interest" description="Disordered" evidence="5">
    <location>
        <begin position="2828"/>
        <end position="2855"/>
    </location>
</feature>
<feature type="domain" description="Mub B2-like" evidence="10">
    <location>
        <begin position="1924"/>
        <end position="2029"/>
    </location>
</feature>
<gene>
    <name evidence="12" type="ORF">GCM10011459_00040</name>
</gene>
<dbReference type="NCBIfam" id="NF038186">
    <property type="entry name" value="YPDG_rpt"/>
    <property type="match status" value="2"/>
</dbReference>
<dbReference type="InterPro" id="IPR044055">
    <property type="entry name" value="RibLong"/>
</dbReference>
<dbReference type="InterPro" id="IPR041495">
    <property type="entry name" value="Mub_B2"/>
</dbReference>
<dbReference type="Proteomes" id="UP000603295">
    <property type="component" value="Unassembled WGS sequence"/>
</dbReference>
<feature type="domain" description="Rib" evidence="9">
    <location>
        <begin position="1258"/>
        <end position="1334"/>
    </location>
</feature>
<dbReference type="Pfam" id="PF04650">
    <property type="entry name" value="YSIRK_signal"/>
    <property type="match status" value="1"/>
</dbReference>
<dbReference type="InterPro" id="IPR046776">
    <property type="entry name" value="Pectate_lyase_5"/>
</dbReference>
<reference evidence="13" key="1">
    <citation type="journal article" date="2019" name="Int. J. Syst. Evol. Microbiol.">
        <title>The Global Catalogue of Microorganisms (GCM) 10K type strain sequencing project: providing services to taxonomists for standard genome sequencing and annotation.</title>
        <authorList>
            <consortium name="The Broad Institute Genomics Platform"/>
            <consortium name="The Broad Institute Genome Sequencing Center for Infectious Disease"/>
            <person name="Wu L."/>
            <person name="Ma J."/>
        </authorList>
    </citation>
    <scope>NUCLEOTIDE SEQUENCE [LARGE SCALE GENOMIC DNA]</scope>
    <source>
        <strain evidence="13">CCM 8609</strain>
    </source>
</reference>
<feature type="compositionally biased region" description="Basic and acidic residues" evidence="5">
    <location>
        <begin position="2695"/>
        <end position="2711"/>
    </location>
</feature>
<feature type="domain" description="Gram-positive cocci surface proteins LPxTG" evidence="7">
    <location>
        <begin position="2883"/>
        <end position="2925"/>
    </location>
</feature>
<feature type="domain" description="Rib" evidence="9">
    <location>
        <begin position="2352"/>
        <end position="2426"/>
    </location>
</feature>
<feature type="compositionally biased region" description="Polar residues" evidence="5">
    <location>
        <begin position="88"/>
        <end position="111"/>
    </location>
</feature>
<feature type="domain" description="Rib" evidence="9">
    <location>
        <begin position="2758"/>
        <end position="2826"/>
    </location>
</feature>
<evidence type="ECO:0008006" key="14">
    <source>
        <dbReference type="Google" id="ProtNLM"/>
    </source>
</evidence>
<keyword evidence="6" id="KW-0472">Membrane</keyword>
<evidence type="ECO:0000313" key="13">
    <source>
        <dbReference type="Proteomes" id="UP000603295"/>
    </source>
</evidence>
<feature type="compositionally biased region" description="Basic and acidic residues" evidence="5">
    <location>
        <begin position="2613"/>
        <end position="2632"/>
    </location>
</feature>
<feature type="compositionally biased region" description="Low complexity" evidence="5">
    <location>
        <begin position="2835"/>
        <end position="2846"/>
    </location>
</feature>
<feature type="region of interest" description="Disordered" evidence="5">
    <location>
        <begin position="88"/>
        <end position="121"/>
    </location>
</feature>
<dbReference type="InterPro" id="IPR059115">
    <property type="entry name" value="Rib"/>
</dbReference>
<feature type="compositionally biased region" description="Polar residues" evidence="5">
    <location>
        <begin position="1194"/>
        <end position="1215"/>
    </location>
</feature>
<dbReference type="NCBIfam" id="TIGR02331">
    <property type="entry name" value="rib_alpha"/>
    <property type="match status" value="6"/>
</dbReference>
<evidence type="ECO:0000259" key="8">
    <source>
        <dbReference type="Pfam" id="PF04650"/>
    </source>
</evidence>
<feature type="domain" description="Rib" evidence="9">
    <location>
        <begin position="2035"/>
        <end position="2110"/>
    </location>
</feature>
<feature type="compositionally biased region" description="Low complexity" evidence="5">
    <location>
        <begin position="60"/>
        <end position="73"/>
    </location>
</feature>
<feature type="domain" description="Rib" evidence="9">
    <location>
        <begin position="2598"/>
        <end position="2674"/>
    </location>
</feature>
<dbReference type="InterPro" id="IPR005877">
    <property type="entry name" value="YSIRK_signal_dom"/>
</dbReference>
<feature type="domain" description="Mub B2-like" evidence="10">
    <location>
        <begin position="2126"/>
        <end position="2231"/>
    </location>
</feature>
<feature type="compositionally biased region" description="Basic and acidic residues" evidence="5">
    <location>
        <begin position="2719"/>
        <end position="2736"/>
    </location>
</feature>
<keyword evidence="6" id="KW-0812">Transmembrane</keyword>
<feature type="domain" description="YSIRK Gram-positive signal peptide" evidence="8">
    <location>
        <begin position="17"/>
        <end position="41"/>
    </location>
</feature>
<dbReference type="InterPro" id="IPR012706">
    <property type="entry name" value="Rib_alpha_Esp_rpt"/>
</dbReference>
<feature type="compositionally biased region" description="Low complexity" evidence="5">
    <location>
        <begin position="1217"/>
        <end position="1230"/>
    </location>
</feature>
<sequence>MLSKNNRQEQFRKQEPKKQRFAIKKLTVGVASVLIGFTFMGMNASADTDTTSANNTQPASESSTNGDTDSNSSVVPIKTPVTVTQDLSTVPASNRTVVNTDTQNEQSQAATPAQKEDTVKPTETTIASPMADKYEQAVKDGLNQALFTMPSAASTNATTTLEDQQKTLRGTQQQEVADWQGLVNALNDSNIGTIKLTSDITVANKGTNVNGINRPQPLVNSGKMNLTGSNISGGLDIDGQGHAINFGANYLSFTTNNQKDSNPWDIAFKNLTINADGYDNSWSTLGGAFSPIYMGGDDIRTDLLTNNKVTFENVTADVKNGAFYNTTMAQQTTDNPYTTVTFKGNNNITCEAVNVKGNQLYNYSSAVSASHIIFAQGTNTVFNVSSAKTNNDQNAGGNILRAKVEDETNDTAPAIDIQQGATVTLNGQSKDVKGMLVNSAITGTVQVDGNLIANMADGHSMAIWAGNLNIGKTGVVNINTKQSNDGSGANGVTNYDGYHFAPISLGVGFAANITNADSNVLDNQGKLTIVRTGDNNQSTTPLISFGSGSGLGAKWDLNVHEGATLDLQDSAQQSQSATKGFFTNTPKYGLVTMWGGGTGTNNSYNHVTITNPKYVNFQRTGNQTGTLLRLENQNNNVTVSSAGGKLPFAQWDEGNKGTGASDYWYLKNIQTQNNWGDNAISGFTQAGNARGQNKNGEIKFLHSNGQVNLAQNQAGLNSYQFIDGTVTQGQPADGVKYETPYLNRLLNNFNWWTPQRVAMGSSLEEVAKPTDSDQYQPVVKTIDGNTRQTLNDLTAKDGISGLRTSGGTITPDLSAIKSVTWYDAATDATEWNNLMNGQAAPTNPTGNLKTSDKSAWAKVTYTDGSIDFANIPLNITVPMADTYTPSYNSVTVEQGQSATADPNFVGQDGKETTMPAGSTFTTGTNTPSWANVDPSTGVVTVNPSIDVTPGAYNVPVTVTYPDKSTDETTVPVIVTKAGQTVIWGENGAVVTTVDASSLNAHETSENSQVLAPANVVTAQGYKLTDGKLSTTAMPITIDPSTVSWTTTPDTTVETATVAGKQISTSVNIDFTNNDVAKNILGSKNGTVTTNSFTIDAKGAGAKTVSTPVKIALGSDLTSEQFDQLVDNNIPANEIATTTWATKPDENGNGGVVKIAFKDDAANGQPTYLNITIPSSSVDITTNADQYTPEGQQVSTKVGETPDASQGISNKNTLPDGTQYTWQTTPDTTTPGEKPAVVVVTYPDGSQDNVPTNVVVNANPEIKPISTTVGQVPEATQGIANLNNDGSTPVEGYPSGANWITAPDTSKPGTTTGTAKVTYPDGTTETVTIPVAVSDNQDVTIIDDKGHSYSLHAKNVITHKTSDKNIIGAPVIENFKLSYYEGGQNYSKPYIYTLNSDGTAYELTQTGDNPVGVTVNAPQSVPVSEISSIWTPMGAEFGIPGVTGQGQPSSLVSDKNNGTKTITYTGQDNTQGSPYVYPMYSATVDTSKVNWPIFGKGPKAQHPFPFVYIYGAEANGTIPSVNSDVNDLKAALGDAGKLVNTSDLTQAHNSEISSIDWQTLPSLEKANAQAPATVRINFTDGSYLDVPVAVNVIKVDQGVDNKDNHDIYRDITRTITVEGQDAPVVQHVIYSRAKITNLAKPEGQQVTYTAWVAGKNNEGQEVTSFPQFEVTKPGYTATATGATIENINGKQYVPASATITPDSQNETVNVTYTANEHTLVITYVDSQTGKQVGSHYNVSGKTGQEVSVDVAGNVPTNWKLVPNQRVISSYTFGSDDPAPVTYKVEHNTENVPVDKTNSDTYREVTQTIYEVPAGKTEADKTVVRTITVPFQRTGIKDLVTGDITWNAWQGPKDSKLVNGVSTYEIPAYTVAQAKGYDSYVNGSKSTEIASTAVNADSANITDTITYVKEGSTPVPYNPGKEGVNDDMNRYVTRTIVVNNPDGTKVTKNQTVHFTNKDKDGNSGYQDPVTGEITYNAAWHVAGDLNASTGTWDAYTPEVIKGYVANPASVAEKTVNAETQNQTVTINYTKNTPAETDADKYTPEGQDVHTIVGKVPAAKEGISNTGDLPEGTTYTWKTTPDVSKSGTVTGTVIVTYPDHSTDEVPVNVIVTDNQTPVPYNPGKDGVNDEMNRYVTRTIIVDNLDGTKTTTNQTVHFTNEDKDGNSGYKDVATGKVIYNTVWHVAGDLNASTGTWNAFTPKAVKGYVATPASIAAETVNANTPNQTVTISYHKDSDEPIKWNGTNDDMYREVTRTIISHIPNADPQTQIQTVKFTRKDKEGNAGYKDPATNKITWNAWHVVDGTNTTGTWAEYNAPEVKGYTADPVSVAQATVTPDTKDITVDINYTPSATTPTDADKYMPKGQDITVKQGETPDPSDGIKNKGDLPDGTKYTWKDTPDTTIPGDKPAVIVVTYPDGSKDKVPVTIHVTNPTMPTDADKYTPSYPEVVTTPGQTTKTDVTYNGDKPAAGDVTYKIVPGSNVPDWVTVDPATGTITAKVPSDATTQVVTVPVTVTYTDGSSDAITATIVVVATKDHVTNPTGPTDTIKDPEKLPSGTKVVWTPGDQPDPNKKGDQPTSVTITVPGHEPIKIPTSVDYNNPTDADKYTPEGNPITITKGDKVPDPADGIKNKGDLPDGTKYTWDVTPDPEKVGTQTVVVNVNYPDGSQDKVTTTVTVTEPTTDADKYTPEAQPITTPEGKVPDAAEGIKNKSDLPDGTKYTWNDPDKVAQDVKTPGTHDETITINYPDGSKDTVTVAVHVPAPEGQEITTDQGKLPNPADAIKNKDQMPDGTTYTWQQKPDVSTPGDHTGVVAVHFPDGTSYEITVTVHVNATTPDNSKTNNGGNTNTGTGKQITNAGSKTNTTISNNVSATENVNSNLQNVAANTNEQTTKKALPQTGNDTNKTASLVGLGLASIASMFGFSGTLRRRNTGK</sequence>
<keyword evidence="13" id="KW-1185">Reference proteome</keyword>
<keyword evidence="1" id="KW-0134">Cell wall</keyword>
<organism evidence="12 13">
    <name type="scientific">Limosilactobacillus caviae</name>
    <dbReference type="NCBI Taxonomy" id="1769424"/>
    <lineage>
        <taxon>Bacteria</taxon>
        <taxon>Bacillati</taxon>
        <taxon>Bacillota</taxon>
        <taxon>Bacilli</taxon>
        <taxon>Lactobacillales</taxon>
        <taxon>Lactobacillaceae</taxon>
        <taxon>Limosilactobacillus</taxon>
    </lineage>
</organism>
<evidence type="ECO:0000259" key="7">
    <source>
        <dbReference type="Pfam" id="PF00746"/>
    </source>
</evidence>
<dbReference type="Pfam" id="PF00746">
    <property type="entry name" value="Gram_pos_anchor"/>
    <property type="match status" value="1"/>
</dbReference>
<feature type="domain" description="Rib" evidence="9">
    <location>
        <begin position="2678"/>
        <end position="2755"/>
    </location>
</feature>
<accession>A0ABQ2C2A6</accession>
<feature type="domain" description="Long Rib" evidence="11">
    <location>
        <begin position="880"/>
        <end position="975"/>
    </location>
</feature>
<feature type="region of interest" description="Disordered" evidence="5">
    <location>
        <begin position="2363"/>
        <end position="2396"/>
    </location>
</feature>
<evidence type="ECO:0000313" key="12">
    <source>
        <dbReference type="EMBL" id="GGI62170.1"/>
    </source>
</evidence>
<feature type="domain" description="Mub B2-like" evidence="10">
    <location>
        <begin position="1796"/>
        <end position="1907"/>
    </location>
</feature>
<comment type="caution">
    <text evidence="12">The sequence shown here is derived from an EMBL/GenBank/DDBJ whole genome shotgun (WGS) entry which is preliminary data.</text>
</comment>
<dbReference type="InterPro" id="IPR019931">
    <property type="entry name" value="LPXTG_anchor"/>
</dbReference>
<evidence type="ECO:0000256" key="6">
    <source>
        <dbReference type="SAM" id="Phobius"/>
    </source>
</evidence>
<feature type="transmembrane region" description="Helical" evidence="6">
    <location>
        <begin position="21"/>
        <end position="42"/>
    </location>
</feature>
<dbReference type="Gene3D" id="2.60.40.4300">
    <property type="match status" value="5"/>
</dbReference>
<evidence type="ECO:0000259" key="11">
    <source>
        <dbReference type="Pfam" id="PF18957"/>
    </source>
</evidence>
<dbReference type="Pfam" id="PF20585">
    <property type="entry name" value="Pectate_lyase_5"/>
    <property type="match status" value="1"/>
</dbReference>
<evidence type="ECO:0000259" key="9">
    <source>
        <dbReference type="Pfam" id="PF08428"/>
    </source>
</evidence>
<dbReference type="Pfam" id="PF08428">
    <property type="entry name" value="Rib"/>
    <property type="match status" value="7"/>
</dbReference>
<keyword evidence="6" id="KW-1133">Transmembrane helix</keyword>
<evidence type="ECO:0000259" key="10">
    <source>
        <dbReference type="Pfam" id="PF17966"/>
    </source>
</evidence>
<feature type="domain" description="Long Rib" evidence="11">
    <location>
        <begin position="2434"/>
        <end position="2526"/>
    </location>
</feature>
<feature type="domain" description="Mub B2-like" evidence="10">
    <location>
        <begin position="2243"/>
        <end position="2346"/>
    </location>
</feature>
<dbReference type="RefSeq" id="WP_188357555.1">
    <property type="nucleotide sequence ID" value="NZ_BMDS01000001.1"/>
</dbReference>
<keyword evidence="2" id="KW-0964">Secreted</keyword>
<protein>
    <recommendedName>
        <fullName evidence="14">Gram-positive cocci surface proteins LPxTG domain-containing protein</fullName>
    </recommendedName>
</protein>
<evidence type="ECO:0000256" key="5">
    <source>
        <dbReference type="SAM" id="MobiDB-lite"/>
    </source>
</evidence>
<keyword evidence="3" id="KW-0732">Signal</keyword>
<dbReference type="NCBIfam" id="TIGR01167">
    <property type="entry name" value="LPXTG_anchor"/>
    <property type="match status" value="1"/>
</dbReference>
<feature type="domain" description="Rib" evidence="9">
    <location>
        <begin position="1183"/>
        <end position="1256"/>
    </location>
</feature>
<dbReference type="EMBL" id="BMDS01000001">
    <property type="protein sequence ID" value="GGI62170.1"/>
    <property type="molecule type" value="Genomic_DNA"/>
</dbReference>
<feature type="region of interest" description="Disordered" evidence="5">
    <location>
        <begin position="49"/>
        <end position="75"/>
    </location>
</feature>
<dbReference type="Pfam" id="PF17966">
    <property type="entry name" value="Muc_B2"/>
    <property type="match status" value="4"/>
</dbReference>
<name>A0ABQ2C2A6_9LACO</name>
<evidence type="ECO:0000256" key="4">
    <source>
        <dbReference type="ARBA" id="ARBA00023088"/>
    </source>
</evidence>
<feature type="region of interest" description="Disordered" evidence="5">
    <location>
        <begin position="2678"/>
        <end position="2744"/>
    </location>
</feature>
<keyword evidence="4" id="KW-0572">Peptidoglycan-anchor</keyword>
<feature type="compositionally biased region" description="Polar residues" evidence="5">
    <location>
        <begin position="49"/>
        <end position="59"/>
    </location>
</feature>
<dbReference type="Pfam" id="PF18957">
    <property type="entry name" value="RibLong"/>
    <property type="match status" value="2"/>
</dbReference>